<dbReference type="PROSITE" id="PS50005">
    <property type="entry name" value="TPR"/>
    <property type="match status" value="2"/>
</dbReference>
<keyword evidence="3" id="KW-1185">Reference proteome</keyword>
<sequence length="459" mass="53206">MTFYIKMLLKRLITLIIYGIITISQVSYGQVDFNKTDDDLGNVSDEFQEHFFEALKQKAIENYDKSVTALLKCIEIDDSHSVLYFELGKNYNALKNFGAAEEALKEAVSQEPDNEWYLDELYVAYVNLKDYRRAIKTVKQLVKFHPDYKEDLAAIYVQTQNYKDALKVLDELDDELGLSSDRDRLRNQIYNATGRKKEQIENLKERVDKDPEAEKNYLALIYRYSENKEEKKAYDTAKTLLEIHPESQLVHLALYKFYLNDNKHEEAIASMKTVLSSKAIDAEAKVKVLADFVRFVSENEQYEAELVAITSELTQTTTNAKTLIELAQYYLVKNNKQKALDYYLQAERKEPENFGLIRNILLLYIDLEQYEVAEKKSDQALERFPSQPVLYLINGVALNRLNRHNDAVESLEMGLDYIIENAKMESDFYKQLSTAYTGLNNLKKAKAFSDKAKSLEPLE</sequence>
<feature type="repeat" description="TPR" evidence="1">
    <location>
        <begin position="320"/>
        <end position="353"/>
    </location>
</feature>
<dbReference type="EMBL" id="FNQK01000002">
    <property type="protein sequence ID" value="SDZ80294.1"/>
    <property type="molecule type" value="Genomic_DNA"/>
</dbReference>
<dbReference type="PANTHER" id="PTHR12558:SF47">
    <property type="entry name" value="LIPOPOLYSACCHARIDE ASSEMBLY PROTEIN B"/>
    <property type="match status" value="1"/>
</dbReference>
<dbReference type="InterPro" id="IPR011990">
    <property type="entry name" value="TPR-like_helical_dom_sf"/>
</dbReference>
<dbReference type="InterPro" id="IPR019734">
    <property type="entry name" value="TPR_rpt"/>
</dbReference>
<dbReference type="SMART" id="SM00028">
    <property type="entry name" value="TPR"/>
    <property type="match status" value="6"/>
</dbReference>
<dbReference type="STRING" id="283786.SAMN04487990_102142"/>
<feature type="repeat" description="TPR" evidence="1">
    <location>
        <begin position="81"/>
        <end position="114"/>
    </location>
</feature>
<evidence type="ECO:0000256" key="1">
    <source>
        <dbReference type="PROSITE-ProRule" id="PRU00339"/>
    </source>
</evidence>
<proteinExistence type="predicted"/>
<reference evidence="2 3" key="1">
    <citation type="submission" date="2016-10" db="EMBL/GenBank/DDBJ databases">
        <authorList>
            <person name="de Groot N.N."/>
        </authorList>
    </citation>
    <scope>NUCLEOTIDE SEQUENCE [LARGE SCALE GENOMIC DNA]</scope>
    <source>
        <strain evidence="2 3">DSM 23842</strain>
    </source>
</reference>
<keyword evidence="1" id="KW-0802">TPR repeat</keyword>
<organism evidence="2 3">
    <name type="scientific">Bizionia paragorgiae</name>
    <dbReference type="NCBI Taxonomy" id="283786"/>
    <lineage>
        <taxon>Bacteria</taxon>
        <taxon>Pseudomonadati</taxon>
        <taxon>Bacteroidota</taxon>
        <taxon>Flavobacteriia</taxon>
        <taxon>Flavobacteriales</taxon>
        <taxon>Flavobacteriaceae</taxon>
        <taxon>Bizionia</taxon>
    </lineage>
</organism>
<name>A0A1H3W1K7_BIZPA</name>
<accession>A0A1H3W1K7</accession>
<gene>
    <name evidence="2" type="ORF">SAMN04487990_102142</name>
</gene>
<dbReference type="Proteomes" id="UP000198846">
    <property type="component" value="Unassembled WGS sequence"/>
</dbReference>
<evidence type="ECO:0000313" key="2">
    <source>
        <dbReference type="EMBL" id="SDZ80294.1"/>
    </source>
</evidence>
<dbReference type="AlphaFoldDB" id="A0A1H3W1K7"/>
<dbReference type="Gene3D" id="1.25.40.10">
    <property type="entry name" value="Tetratricopeptide repeat domain"/>
    <property type="match status" value="3"/>
</dbReference>
<dbReference type="PANTHER" id="PTHR12558">
    <property type="entry name" value="CELL DIVISION CYCLE 16,23,27"/>
    <property type="match status" value="1"/>
</dbReference>
<dbReference type="Pfam" id="PF13181">
    <property type="entry name" value="TPR_8"/>
    <property type="match status" value="1"/>
</dbReference>
<dbReference type="SUPFAM" id="SSF81901">
    <property type="entry name" value="HCP-like"/>
    <property type="match status" value="1"/>
</dbReference>
<protein>
    <submittedName>
        <fullName evidence="2">Tetratricopeptide repeat-containing protein</fullName>
    </submittedName>
</protein>
<dbReference type="SUPFAM" id="SSF48452">
    <property type="entry name" value="TPR-like"/>
    <property type="match status" value="1"/>
</dbReference>
<evidence type="ECO:0000313" key="3">
    <source>
        <dbReference type="Proteomes" id="UP000198846"/>
    </source>
</evidence>